<dbReference type="RefSeq" id="WP_147618245.1">
    <property type="nucleotide sequence ID" value="NZ_JACOQH010000003.1"/>
</dbReference>
<dbReference type="PROSITE" id="PS51096">
    <property type="entry name" value="PTS_EIIA_TYPE_4"/>
    <property type="match status" value="1"/>
</dbReference>
<dbReference type="SUPFAM" id="SSF53062">
    <property type="entry name" value="PTS system fructose IIA component-like"/>
    <property type="match status" value="1"/>
</dbReference>
<dbReference type="Proteomes" id="UP000621540">
    <property type="component" value="Unassembled WGS sequence"/>
</dbReference>
<dbReference type="InterPro" id="IPR036662">
    <property type="entry name" value="PTS_EIIA_man-typ_sf"/>
</dbReference>
<evidence type="ECO:0000259" key="2">
    <source>
        <dbReference type="PROSITE" id="PS51096"/>
    </source>
</evidence>
<proteinExistence type="predicted"/>
<protein>
    <submittedName>
        <fullName evidence="3">PTS fructose transporter subunit IIA</fullName>
    </submittedName>
</protein>
<reference evidence="3 4" key="1">
    <citation type="submission" date="2020-08" db="EMBL/GenBank/DDBJ databases">
        <title>Genome public.</title>
        <authorList>
            <person name="Liu C."/>
            <person name="Sun Q."/>
        </authorList>
    </citation>
    <scope>NUCLEOTIDE SEQUENCE [LARGE SCALE GENOMIC DNA]</scope>
    <source>
        <strain evidence="3 4">BX0805</strain>
    </source>
</reference>
<dbReference type="PANTHER" id="PTHR33799">
    <property type="entry name" value="PTS PERMEASE-RELATED-RELATED"/>
    <property type="match status" value="1"/>
</dbReference>
<feature type="domain" description="PTS EIIA type-4" evidence="2">
    <location>
        <begin position="1"/>
        <end position="128"/>
    </location>
</feature>
<dbReference type="PANTHER" id="PTHR33799:SF1">
    <property type="entry name" value="PTS SYSTEM MANNOSE-SPECIFIC EIIAB COMPONENT-RELATED"/>
    <property type="match status" value="1"/>
</dbReference>
<dbReference type="Pfam" id="PF03610">
    <property type="entry name" value="EIIA-man"/>
    <property type="match status" value="1"/>
</dbReference>
<name>A0ABR7I942_9FIRM</name>
<keyword evidence="1" id="KW-0808">Transferase</keyword>
<evidence type="ECO:0000313" key="3">
    <source>
        <dbReference type="EMBL" id="MBC5753455.1"/>
    </source>
</evidence>
<dbReference type="InterPro" id="IPR004701">
    <property type="entry name" value="PTS_EIIA_man-typ"/>
</dbReference>
<gene>
    <name evidence="3" type="ORF">H8Z76_05340</name>
</gene>
<organism evidence="3 4">
    <name type="scientific">Roseburia yibonii</name>
    <dbReference type="NCBI Taxonomy" id="2763063"/>
    <lineage>
        <taxon>Bacteria</taxon>
        <taxon>Bacillati</taxon>
        <taxon>Bacillota</taxon>
        <taxon>Clostridia</taxon>
        <taxon>Lachnospirales</taxon>
        <taxon>Lachnospiraceae</taxon>
        <taxon>Roseburia</taxon>
    </lineage>
</organism>
<dbReference type="InterPro" id="IPR051471">
    <property type="entry name" value="Bacterial_PTS_sugar_comp"/>
</dbReference>
<dbReference type="EMBL" id="JACOQH010000003">
    <property type="protein sequence ID" value="MBC5753455.1"/>
    <property type="molecule type" value="Genomic_DNA"/>
</dbReference>
<sequence>MKYVFLVSHGTFAPGLHNALNMLAGENREDVISTSLENGMSSAVYAENVRKCLAPVKAEDEIILLADLVGGSPLTTAANVIAEENLMGQTVMVGGVNLPFALSAVLMKDTMETPELIEDLLSESREVLKEFRITNEESEDEI</sequence>
<evidence type="ECO:0000313" key="4">
    <source>
        <dbReference type="Proteomes" id="UP000621540"/>
    </source>
</evidence>
<dbReference type="Gene3D" id="3.40.50.510">
    <property type="entry name" value="Phosphotransferase system, mannose-type IIA component"/>
    <property type="match status" value="1"/>
</dbReference>
<accession>A0ABR7I942</accession>
<comment type="caution">
    <text evidence="3">The sequence shown here is derived from an EMBL/GenBank/DDBJ whole genome shotgun (WGS) entry which is preliminary data.</text>
</comment>
<evidence type="ECO:0000256" key="1">
    <source>
        <dbReference type="ARBA" id="ARBA00022679"/>
    </source>
</evidence>
<keyword evidence="4" id="KW-1185">Reference proteome</keyword>